<gene>
    <name evidence="1" type="ORF">TR51_10695</name>
</gene>
<proteinExistence type="predicted"/>
<dbReference type="EMBL" id="JXZB01000002">
    <property type="protein sequence ID" value="KIQ64672.1"/>
    <property type="molecule type" value="Genomic_DNA"/>
</dbReference>
<sequence>MITAPLFERCYECDDLPRSDPDPDPYCEQHDDALAALAYPVRTDQAARLAMTSICSAGEMTPDELLQALSLRDHDELHLYLEPPVLDSYGGDLINLSDAMAQLAAFAELAVASVGADENGEERCDARLVAPDHVVLSFHSAKVVASSPDEVRGTVPARRTAEESAHVLSFLRNPEPFTHTNAQYATGGEWTRMAVLGREDFFPQGPQNDLYEAVLSFQHEHSTIIRSRLDLALPDQAD</sequence>
<dbReference type="Proteomes" id="UP000032066">
    <property type="component" value="Unassembled WGS sequence"/>
</dbReference>
<dbReference type="PATRIC" id="fig|2064.6.peg.2291"/>
<name>A0A0D0PWG4_KITGR</name>
<evidence type="ECO:0000313" key="1">
    <source>
        <dbReference type="EMBL" id="KIQ64672.1"/>
    </source>
</evidence>
<accession>A0A0D0PWG4</accession>
<reference evidence="1 2" key="1">
    <citation type="submission" date="2015-02" db="EMBL/GenBank/DDBJ databases">
        <title>Draft genome sequence of Kitasatospora griseola MF730-N6, a bafilomycin, terpentecin and satosporin producer.</title>
        <authorList>
            <person name="Arens J.C."/>
            <person name="Haltli B."/>
            <person name="Kerr R.G."/>
        </authorList>
    </citation>
    <scope>NUCLEOTIDE SEQUENCE [LARGE SCALE GENOMIC DNA]</scope>
    <source>
        <strain evidence="1 2">MF730-N6</strain>
    </source>
</reference>
<protein>
    <submittedName>
        <fullName evidence="1">Uncharacterized protein</fullName>
    </submittedName>
</protein>
<organism evidence="1 2">
    <name type="scientific">Kitasatospora griseola</name>
    <name type="common">Streptomyces griseolosporeus</name>
    <dbReference type="NCBI Taxonomy" id="2064"/>
    <lineage>
        <taxon>Bacteria</taxon>
        <taxon>Bacillati</taxon>
        <taxon>Actinomycetota</taxon>
        <taxon>Actinomycetes</taxon>
        <taxon>Kitasatosporales</taxon>
        <taxon>Streptomycetaceae</taxon>
        <taxon>Kitasatospora</taxon>
    </lineage>
</organism>
<comment type="caution">
    <text evidence="1">The sequence shown here is derived from an EMBL/GenBank/DDBJ whole genome shotgun (WGS) entry which is preliminary data.</text>
</comment>
<dbReference type="STRING" id="2064.TR51_10695"/>
<dbReference type="AlphaFoldDB" id="A0A0D0PWG4"/>
<evidence type="ECO:0000313" key="2">
    <source>
        <dbReference type="Proteomes" id="UP000032066"/>
    </source>
</evidence>
<keyword evidence="2" id="KW-1185">Reference proteome</keyword>